<reference evidence="1" key="1">
    <citation type="journal article" date="2015" name="Nature">
        <title>Complex archaea that bridge the gap between prokaryotes and eukaryotes.</title>
        <authorList>
            <person name="Spang A."/>
            <person name="Saw J.H."/>
            <person name="Jorgensen S.L."/>
            <person name="Zaremba-Niedzwiedzka K."/>
            <person name="Martijn J."/>
            <person name="Lind A.E."/>
            <person name="van Eijk R."/>
            <person name="Schleper C."/>
            <person name="Guy L."/>
            <person name="Ettema T.J."/>
        </authorList>
    </citation>
    <scope>NUCLEOTIDE SEQUENCE</scope>
</reference>
<gene>
    <name evidence="1" type="ORF">LCGC14_2813090</name>
</gene>
<evidence type="ECO:0000313" key="1">
    <source>
        <dbReference type="EMBL" id="KKK81475.1"/>
    </source>
</evidence>
<accession>A0A0F8Z652</accession>
<feature type="non-terminal residue" evidence="1">
    <location>
        <position position="146"/>
    </location>
</feature>
<comment type="caution">
    <text evidence="1">The sequence shown here is derived from an EMBL/GenBank/DDBJ whole genome shotgun (WGS) entry which is preliminary data.</text>
</comment>
<dbReference type="EMBL" id="LAZR01053108">
    <property type="protein sequence ID" value="KKK81475.1"/>
    <property type="molecule type" value="Genomic_DNA"/>
</dbReference>
<organism evidence="1">
    <name type="scientific">marine sediment metagenome</name>
    <dbReference type="NCBI Taxonomy" id="412755"/>
    <lineage>
        <taxon>unclassified sequences</taxon>
        <taxon>metagenomes</taxon>
        <taxon>ecological metagenomes</taxon>
    </lineage>
</organism>
<sequence length="146" mass="16308">MKLHKVVFRALMGMKRTVFVIGTDIHMAVDRAIKGHNEASMEFIKRRMGNKGSPTLEAMCTVTEDSIESVEEVAMSPYLVDGRVPGLLMPLEEIENKMRDPESVSFGRQEGMAIAIEIALGLVINDDPAPSTVVRRMQYEITKEIN</sequence>
<name>A0A0F8Z652_9ZZZZ</name>
<proteinExistence type="predicted"/>
<dbReference type="AlphaFoldDB" id="A0A0F8Z652"/>
<protein>
    <submittedName>
        <fullName evidence="1">Uncharacterized protein</fullName>
    </submittedName>
</protein>